<feature type="transmembrane region" description="Helical" evidence="1">
    <location>
        <begin position="24"/>
        <end position="46"/>
    </location>
</feature>
<accession>A0A4R5MGD8</accession>
<dbReference type="RefSeq" id="WP_043287656.1">
    <property type="nucleotide sequence ID" value="NZ_JBHUCW010000001.1"/>
</dbReference>
<name>A0A4R5MGD8_9BURK</name>
<evidence type="ECO:0008006" key="4">
    <source>
        <dbReference type="Google" id="ProtNLM"/>
    </source>
</evidence>
<gene>
    <name evidence="2" type="ORF">EYW47_02885</name>
</gene>
<sequence>MIFDRLREGAGPERRHRVWSKLRIFVAALGTLGSATGIAIAVTGLVEFDHAKVIRGVAVILVCTVVYVSILVRDRNRVD</sequence>
<evidence type="ECO:0000313" key="2">
    <source>
        <dbReference type="EMBL" id="TDG26312.1"/>
    </source>
</evidence>
<keyword evidence="1" id="KW-0472">Membrane</keyword>
<proteinExistence type="predicted"/>
<dbReference type="AlphaFoldDB" id="A0A4R5MGD8"/>
<organism evidence="2 3">
    <name type="scientific">Paraburkholderia silviterrae</name>
    <dbReference type="NCBI Taxonomy" id="2528715"/>
    <lineage>
        <taxon>Bacteria</taxon>
        <taxon>Pseudomonadati</taxon>
        <taxon>Pseudomonadota</taxon>
        <taxon>Betaproteobacteria</taxon>
        <taxon>Burkholderiales</taxon>
        <taxon>Burkholderiaceae</taxon>
        <taxon>Paraburkholderia</taxon>
    </lineage>
</organism>
<keyword evidence="3" id="KW-1185">Reference proteome</keyword>
<feature type="transmembrane region" description="Helical" evidence="1">
    <location>
        <begin position="52"/>
        <end position="72"/>
    </location>
</feature>
<evidence type="ECO:0000256" key="1">
    <source>
        <dbReference type="SAM" id="Phobius"/>
    </source>
</evidence>
<comment type="caution">
    <text evidence="2">The sequence shown here is derived from an EMBL/GenBank/DDBJ whole genome shotgun (WGS) entry which is preliminary data.</text>
</comment>
<keyword evidence="1" id="KW-1133">Transmembrane helix</keyword>
<dbReference type="Proteomes" id="UP000295722">
    <property type="component" value="Unassembled WGS sequence"/>
</dbReference>
<dbReference type="EMBL" id="SMRP01000001">
    <property type="protein sequence ID" value="TDG26312.1"/>
    <property type="molecule type" value="Genomic_DNA"/>
</dbReference>
<keyword evidence="1" id="KW-0812">Transmembrane</keyword>
<reference evidence="2 3" key="1">
    <citation type="submission" date="2019-03" db="EMBL/GenBank/DDBJ databases">
        <title>Paraburkholderia sp. 4M-K11, isolated from subtropical forest soil.</title>
        <authorList>
            <person name="Gao Z.-H."/>
            <person name="Qiu L.-H."/>
        </authorList>
    </citation>
    <scope>NUCLEOTIDE SEQUENCE [LARGE SCALE GENOMIC DNA]</scope>
    <source>
        <strain evidence="2 3">4M-K11</strain>
    </source>
</reference>
<protein>
    <recommendedName>
        <fullName evidence="4">DUF2964 family protein</fullName>
    </recommendedName>
</protein>
<dbReference type="OrthoDB" id="9106119at2"/>
<evidence type="ECO:0000313" key="3">
    <source>
        <dbReference type="Proteomes" id="UP000295722"/>
    </source>
</evidence>